<dbReference type="OrthoDB" id="5362978at2759"/>
<gene>
    <name evidence="1" type="ORF">CONCODRAFT_22799</name>
</gene>
<evidence type="ECO:0000313" key="2">
    <source>
        <dbReference type="Proteomes" id="UP000070444"/>
    </source>
</evidence>
<feature type="non-terminal residue" evidence="1">
    <location>
        <position position="83"/>
    </location>
</feature>
<accession>A0A137P136</accession>
<keyword evidence="2" id="KW-1185">Reference proteome</keyword>
<dbReference type="Proteomes" id="UP000070444">
    <property type="component" value="Unassembled WGS sequence"/>
</dbReference>
<dbReference type="AlphaFoldDB" id="A0A137P136"/>
<organism evidence="1 2">
    <name type="scientific">Conidiobolus coronatus (strain ATCC 28846 / CBS 209.66 / NRRL 28638)</name>
    <name type="common">Delacroixia coronata</name>
    <dbReference type="NCBI Taxonomy" id="796925"/>
    <lineage>
        <taxon>Eukaryota</taxon>
        <taxon>Fungi</taxon>
        <taxon>Fungi incertae sedis</taxon>
        <taxon>Zoopagomycota</taxon>
        <taxon>Entomophthoromycotina</taxon>
        <taxon>Entomophthoromycetes</taxon>
        <taxon>Entomophthorales</taxon>
        <taxon>Ancylistaceae</taxon>
        <taxon>Conidiobolus</taxon>
    </lineage>
</organism>
<dbReference type="EMBL" id="KQ964570">
    <property type="protein sequence ID" value="KXN68584.1"/>
    <property type="molecule type" value="Genomic_DNA"/>
</dbReference>
<protein>
    <submittedName>
        <fullName evidence="1">Uncharacterized protein</fullName>
    </submittedName>
</protein>
<evidence type="ECO:0000313" key="1">
    <source>
        <dbReference type="EMBL" id="KXN68584.1"/>
    </source>
</evidence>
<sequence length="83" mass="9629">FTIAPQAYPYASRESVDFVVEYTIEYKNLPVFILEIKPSNTLKYYSKREEADTQIRRRIKDLSVDCPIDTLYGISAFGEQISI</sequence>
<feature type="non-terminal residue" evidence="1">
    <location>
        <position position="1"/>
    </location>
</feature>
<dbReference type="OMA" id="CQEADEQ"/>
<name>A0A137P136_CONC2</name>
<proteinExistence type="predicted"/>
<reference evidence="1 2" key="1">
    <citation type="journal article" date="2015" name="Genome Biol. Evol.">
        <title>Phylogenomic analyses indicate that early fungi evolved digesting cell walls of algal ancestors of land plants.</title>
        <authorList>
            <person name="Chang Y."/>
            <person name="Wang S."/>
            <person name="Sekimoto S."/>
            <person name="Aerts A.L."/>
            <person name="Choi C."/>
            <person name="Clum A."/>
            <person name="LaButti K.M."/>
            <person name="Lindquist E.A."/>
            <person name="Yee Ngan C."/>
            <person name="Ohm R.A."/>
            <person name="Salamov A.A."/>
            <person name="Grigoriev I.V."/>
            <person name="Spatafora J.W."/>
            <person name="Berbee M.L."/>
        </authorList>
    </citation>
    <scope>NUCLEOTIDE SEQUENCE [LARGE SCALE GENOMIC DNA]</scope>
    <source>
        <strain evidence="1 2">NRRL 28638</strain>
    </source>
</reference>